<organism evidence="3 4">
    <name type="scientific">Keratinibaculum paraultunense</name>
    <dbReference type="NCBI Taxonomy" id="1278232"/>
    <lineage>
        <taxon>Bacteria</taxon>
        <taxon>Bacillati</taxon>
        <taxon>Bacillota</taxon>
        <taxon>Tissierellia</taxon>
        <taxon>Tissierellales</taxon>
        <taxon>Tepidimicrobiaceae</taxon>
        <taxon>Keratinibaculum</taxon>
    </lineage>
</organism>
<sequence length="347" mass="37910">MKKENVRVILWGLGAMGKGIAETLLTKKGVEIVGVAWRGERIGKSMYDYLDVERGDRKDVIIGTYEEVIKEGAADIVIISTDSFVKDNFDKIKYCLEKKINVISTAEEMAYPQAQEPELAKEMDRIAKENGVTVLGTGINPGLMMDLLVLVLTGACTDVKNIKVKRVNSLSPFGPAVLNGQGVGLEVEEFNKRVEEGTLAGHVGFPESITMIADALGWKLDNIELVREPIVTNVYRRTPYIEVEPGKVAGCNMKGYGYVDGELKIEMLHPQQIEPQLEGIDTGDYITIEGTPNINMSIKPEVPGGIGTIAMCVNMIPHVINASPGLKTMIDLPAPRAIVGDVRELID</sequence>
<dbReference type="SUPFAM" id="SSF51735">
    <property type="entry name" value="NAD(P)-binding Rossmann-fold domains"/>
    <property type="match status" value="1"/>
</dbReference>
<accession>A0A4R3KZ30</accession>
<dbReference type="Pfam" id="PF19328">
    <property type="entry name" value="DAP_DH_C"/>
    <property type="match status" value="1"/>
</dbReference>
<dbReference type="AlphaFoldDB" id="A0A4R3KZ30"/>
<reference evidence="3 4" key="1">
    <citation type="submission" date="2019-03" db="EMBL/GenBank/DDBJ databases">
        <title>Genomic Encyclopedia of Type Strains, Phase IV (KMG-IV): sequencing the most valuable type-strain genomes for metagenomic binning, comparative biology and taxonomic classification.</title>
        <authorList>
            <person name="Goeker M."/>
        </authorList>
    </citation>
    <scope>NUCLEOTIDE SEQUENCE [LARGE SCALE GENOMIC DNA]</scope>
    <source>
        <strain evidence="3 4">DSM 26752</strain>
    </source>
</reference>
<dbReference type="InterPro" id="IPR036291">
    <property type="entry name" value="NAD(P)-bd_dom_sf"/>
</dbReference>
<evidence type="ECO:0000259" key="2">
    <source>
        <dbReference type="Pfam" id="PF19328"/>
    </source>
</evidence>
<dbReference type="NCBIfam" id="NF040740">
    <property type="entry name" value="ornith_Ord"/>
    <property type="match status" value="1"/>
</dbReference>
<comment type="caution">
    <text evidence="3">The sequence shown here is derived from an EMBL/GenBank/DDBJ whole genome shotgun (WGS) entry which is preliminary data.</text>
</comment>
<dbReference type="RefSeq" id="WP_132026908.1">
    <property type="nucleotide sequence ID" value="NZ_CP068564.1"/>
</dbReference>
<dbReference type="InterPro" id="IPR000683">
    <property type="entry name" value="Gfo/Idh/MocA-like_OxRdtase_N"/>
</dbReference>
<proteinExistence type="predicted"/>
<dbReference type="Proteomes" id="UP000294567">
    <property type="component" value="Unassembled WGS sequence"/>
</dbReference>
<feature type="domain" description="2,4-diaminopentanoate dehydrogenase C-terminal" evidence="2">
    <location>
        <begin position="144"/>
        <end position="346"/>
    </location>
</feature>
<dbReference type="CDD" id="cd24146">
    <property type="entry name" value="nat-AmDH_N_like"/>
    <property type="match status" value="1"/>
</dbReference>
<dbReference type="Pfam" id="PF01408">
    <property type="entry name" value="GFO_IDH_MocA"/>
    <property type="match status" value="1"/>
</dbReference>
<feature type="domain" description="Gfo/Idh/MocA-like oxidoreductase N-terminal" evidence="1">
    <location>
        <begin position="7"/>
        <end position="134"/>
    </location>
</feature>
<dbReference type="GO" id="GO:0000166">
    <property type="term" value="F:nucleotide binding"/>
    <property type="evidence" value="ECO:0007669"/>
    <property type="project" value="InterPro"/>
</dbReference>
<evidence type="ECO:0000313" key="4">
    <source>
        <dbReference type="Proteomes" id="UP000294567"/>
    </source>
</evidence>
<evidence type="ECO:0000259" key="1">
    <source>
        <dbReference type="Pfam" id="PF01408"/>
    </source>
</evidence>
<dbReference type="Gene3D" id="3.40.50.720">
    <property type="entry name" value="NAD(P)-binding Rossmann-like Domain"/>
    <property type="match status" value="1"/>
</dbReference>
<keyword evidence="4" id="KW-1185">Reference proteome</keyword>
<dbReference type="EMBL" id="SMAE01000004">
    <property type="protein sequence ID" value="TCS90584.1"/>
    <property type="molecule type" value="Genomic_DNA"/>
</dbReference>
<evidence type="ECO:0000313" key="3">
    <source>
        <dbReference type="EMBL" id="TCS90584.1"/>
    </source>
</evidence>
<dbReference type="InterPro" id="IPR045760">
    <property type="entry name" value="DAP_DH_C"/>
</dbReference>
<dbReference type="OrthoDB" id="9767616at2"/>
<gene>
    <name evidence="3" type="ORF">EDD65_104127</name>
</gene>
<protein>
    <submittedName>
        <fullName evidence="3">4-hydroxy-tetrahydrodipicolinate reductase</fullName>
    </submittedName>
</protein>
<name>A0A4R3KZ30_9FIRM</name>